<dbReference type="EnsemblMetazoa" id="GPPI026712-RA">
    <property type="protein sequence ID" value="GPPI026712-PA"/>
    <property type="gene ID" value="GPPI026712"/>
</dbReference>
<evidence type="ECO:0000313" key="1">
    <source>
        <dbReference type="EnsemblMetazoa" id="GPPI026712-PA"/>
    </source>
</evidence>
<organism evidence="1 2">
    <name type="scientific">Glossina palpalis gambiensis</name>
    <dbReference type="NCBI Taxonomy" id="67801"/>
    <lineage>
        <taxon>Eukaryota</taxon>
        <taxon>Metazoa</taxon>
        <taxon>Ecdysozoa</taxon>
        <taxon>Arthropoda</taxon>
        <taxon>Hexapoda</taxon>
        <taxon>Insecta</taxon>
        <taxon>Pterygota</taxon>
        <taxon>Neoptera</taxon>
        <taxon>Endopterygota</taxon>
        <taxon>Diptera</taxon>
        <taxon>Brachycera</taxon>
        <taxon>Muscomorpha</taxon>
        <taxon>Hippoboscoidea</taxon>
        <taxon>Glossinidae</taxon>
        <taxon>Glossina</taxon>
    </lineage>
</organism>
<dbReference type="EMBL" id="JXJN01012535">
    <property type="status" value="NOT_ANNOTATED_CDS"/>
    <property type="molecule type" value="Genomic_DNA"/>
</dbReference>
<reference evidence="1" key="2">
    <citation type="submission" date="2020-05" db="UniProtKB">
        <authorList>
            <consortium name="EnsemblMetazoa"/>
        </authorList>
    </citation>
    <scope>IDENTIFICATION</scope>
    <source>
        <strain evidence="1">IAEA</strain>
    </source>
</reference>
<keyword evidence="2" id="KW-1185">Reference proteome</keyword>
<evidence type="ECO:0000313" key="2">
    <source>
        <dbReference type="Proteomes" id="UP000092460"/>
    </source>
</evidence>
<dbReference type="Proteomes" id="UP000092460">
    <property type="component" value="Unassembled WGS sequence"/>
</dbReference>
<name>A0A1B0BDN4_9MUSC</name>
<accession>A0A1B0BDN4</accession>
<proteinExistence type="predicted"/>
<dbReference type="VEuPathDB" id="VectorBase:GPPI026712"/>
<sequence>MYDIKGCLHTHIYLHICIYTYDICATELIFVLTYRAGKINASNSVDKWRRIIFFDGGIPKAVAIVSPENDGSNTTKPPCTPLSIEGIGPLFFQTNFEEIKSLRLVSTSLSSRSTLPLFTFSAQRVLYWGMPRATSSQARTCDARQRSIGSEEASRNNRIAPSAERALFLLRDLANTREILPHVPPRALRAVKFVPDLAGNFRTTAPVASESTGEPIMQGPLSQVPSLKFKSPPVLSRSLLFLSTESFEQEFRSPVVFPELLLNADSEFELPRPLSSLRKLLVAVFGN</sequence>
<reference evidence="2" key="1">
    <citation type="submission" date="2015-01" db="EMBL/GenBank/DDBJ databases">
        <authorList>
            <person name="Aksoy S."/>
            <person name="Warren W."/>
            <person name="Wilson R.K."/>
        </authorList>
    </citation>
    <scope>NUCLEOTIDE SEQUENCE [LARGE SCALE GENOMIC DNA]</scope>
    <source>
        <strain evidence="2">IAEA</strain>
    </source>
</reference>
<protein>
    <submittedName>
        <fullName evidence="1">Uncharacterized protein</fullName>
    </submittedName>
</protein>
<dbReference type="AlphaFoldDB" id="A0A1B0BDN4"/>